<protein>
    <submittedName>
        <fullName evidence="1">Uncharacterized protein</fullName>
    </submittedName>
</protein>
<dbReference type="EMBL" id="MF580955">
    <property type="protein sequence ID" value="AUO78948.1"/>
    <property type="molecule type" value="Genomic_DNA"/>
</dbReference>
<keyword evidence="2" id="KW-1185">Reference proteome</keyword>
<proteinExistence type="predicted"/>
<organism evidence="1 2">
    <name type="scientific">Salinibacter phage M1EM-1</name>
    <dbReference type="NCBI Taxonomy" id="2681616"/>
    <lineage>
        <taxon>Viruses</taxon>
        <taxon>Duplodnaviria</taxon>
        <taxon>Heunggongvirae</taxon>
        <taxon>Uroviricota</taxon>
        <taxon>Caudoviricetes</taxon>
        <taxon>Holosalinivirus</taxon>
        <taxon>Holosalinivirus M1EM1</taxon>
    </lineage>
</organism>
<dbReference type="RefSeq" id="YP_009639333.1">
    <property type="nucleotide sequence ID" value="NC_042348.1"/>
</dbReference>
<evidence type="ECO:0000313" key="2">
    <source>
        <dbReference type="Proteomes" id="UP000259847"/>
    </source>
</evidence>
<dbReference type="KEGG" id="vg:40236124"/>
<dbReference type="GeneID" id="40236124"/>
<reference evidence="1 2" key="1">
    <citation type="submission" date="2017-07" db="EMBL/GenBank/DDBJ databases">
        <title>Characterization of ecologically diverse viruses infecting co-occurring strains of cosmopolitan hyperhalophilic Bacteroidetes.</title>
        <authorList>
            <person name="Villamor J."/>
            <person name="Ramos-Barbero M.D."/>
            <person name="Gonzalez-Torres P."/>
            <person name="Gabaldon T."/>
            <person name="Rollesso-Mora R."/>
            <person name="Meseguer I."/>
            <person name="Martinez-Garcia M."/>
            <person name="Santos F."/>
            <person name="Anton J."/>
        </authorList>
    </citation>
    <scope>NUCLEOTIDE SEQUENCE [LARGE SCALE GENOMIC DNA]</scope>
</reference>
<dbReference type="Proteomes" id="UP000259847">
    <property type="component" value="Segment"/>
</dbReference>
<sequence>MTEEAYNRVRSDDVGRFTFTSRQNRDAFVRRCEEYDAEYEVHDHEIGGEWDTATIAVASEDLRPLRYLISTG</sequence>
<evidence type="ECO:0000313" key="1">
    <source>
        <dbReference type="EMBL" id="AUO78948.1"/>
    </source>
</evidence>
<name>A0A2I6UG24_9CAUD</name>
<accession>A0A2I6UG24</accession>